<evidence type="ECO:0000256" key="2">
    <source>
        <dbReference type="PROSITE-ProRule" id="PRU00708"/>
    </source>
</evidence>
<keyword evidence="1" id="KW-0677">Repeat</keyword>
<dbReference type="Proteomes" id="UP001418222">
    <property type="component" value="Unassembled WGS sequence"/>
</dbReference>
<dbReference type="InterPro" id="IPR002885">
    <property type="entry name" value="PPR_rpt"/>
</dbReference>
<gene>
    <name evidence="3" type="primary">PCMP-E15</name>
    <name evidence="3" type="ORF">KSP39_PZI002153</name>
</gene>
<name>A0AAP0C0I5_9ASPA</name>
<dbReference type="InterPro" id="IPR046848">
    <property type="entry name" value="E_motif"/>
</dbReference>
<sequence>MNALLDSFPMLALRSFSSIAGLAASSIKTSHVNILITRLSRQGRICEARRLFDETSQPDLTSWTALIAAYSREGQLREAEVLFNRSDALRDVVTWTALLSGHVRAGHLRAAENLFDRMPEKNVVSWNTMVSAYAENRMVDKAFEVFDKMPVRNIVSWNTIISAMAQSGRIDDACRFFFQMPERNVVSWTAVVSGLSNNGRVDQARELFDKMPVRNVVSWNAMISGYTLNQRIEEALQLFEAMPERNTASWNTMITGFIQNKDLKTAWKLFDEMPVRNVVTWTTLMTGYVREGQHELALQSFSDMLADRVRPNDGTFVTILAAISSLAALTEGLQVHQIIRKTRFQFSPHVESSLMSMYSKCGDITTARKLFDATTLKDLVNWNGMVASYAHHGHGQDAILLFDKMRRRGIKPNDVTYIALLSACSHSGLVEEGLKIFESLTKDGSTELRVDHYSCLVDLFCRAGQLDLIKELISRLNIEKFSTFSWGALLDGCYYHKNANLGKLAAMKLLKTDYFNSGYMLVSNIYTSNDKWKEAAKIRSMMAERGLKKQPGCSWIEIGNQVHVFLAQDRLHADFDSIDCMLRELHHEMKMMRYSSSI</sequence>
<dbReference type="NCBIfam" id="TIGR00756">
    <property type="entry name" value="PPR"/>
    <property type="match status" value="9"/>
</dbReference>
<dbReference type="Gene3D" id="1.25.40.10">
    <property type="entry name" value="Tetratricopeptide repeat domain"/>
    <property type="match status" value="5"/>
</dbReference>
<evidence type="ECO:0000313" key="3">
    <source>
        <dbReference type="EMBL" id="KAK8954348.1"/>
    </source>
</evidence>
<keyword evidence="4" id="KW-1185">Reference proteome</keyword>
<dbReference type="InterPro" id="IPR011990">
    <property type="entry name" value="TPR-like_helical_dom_sf"/>
</dbReference>
<dbReference type="AlphaFoldDB" id="A0AAP0C0I5"/>
<dbReference type="EMBL" id="JBBWWQ010000002">
    <property type="protein sequence ID" value="KAK8954348.1"/>
    <property type="molecule type" value="Genomic_DNA"/>
</dbReference>
<evidence type="ECO:0000313" key="4">
    <source>
        <dbReference type="Proteomes" id="UP001418222"/>
    </source>
</evidence>
<dbReference type="Pfam" id="PF12854">
    <property type="entry name" value="PPR_1"/>
    <property type="match status" value="1"/>
</dbReference>
<dbReference type="FunFam" id="1.25.40.10:FF:000158">
    <property type="entry name" value="pentatricopeptide repeat-containing protein At2g33680"/>
    <property type="match status" value="1"/>
</dbReference>
<dbReference type="PANTHER" id="PTHR47926">
    <property type="entry name" value="PENTATRICOPEPTIDE REPEAT-CONTAINING PROTEIN"/>
    <property type="match status" value="1"/>
</dbReference>
<feature type="repeat" description="PPR" evidence="2">
    <location>
        <begin position="184"/>
        <end position="218"/>
    </location>
</feature>
<comment type="caution">
    <text evidence="3">The sequence shown here is derived from an EMBL/GenBank/DDBJ whole genome shotgun (WGS) entry which is preliminary data.</text>
</comment>
<dbReference type="FunFam" id="1.25.40.10:FF:000125">
    <property type="entry name" value="Pentatricopeptide repeat-containing protein"/>
    <property type="match status" value="2"/>
</dbReference>
<protein>
    <submittedName>
        <fullName evidence="3">Pentatricopeptide repeat-containing protein</fullName>
    </submittedName>
</protein>
<feature type="repeat" description="PPR" evidence="2">
    <location>
        <begin position="246"/>
        <end position="276"/>
    </location>
</feature>
<organism evidence="3 4">
    <name type="scientific">Platanthera zijinensis</name>
    <dbReference type="NCBI Taxonomy" id="2320716"/>
    <lineage>
        <taxon>Eukaryota</taxon>
        <taxon>Viridiplantae</taxon>
        <taxon>Streptophyta</taxon>
        <taxon>Embryophyta</taxon>
        <taxon>Tracheophyta</taxon>
        <taxon>Spermatophyta</taxon>
        <taxon>Magnoliopsida</taxon>
        <taxon>Liliopsida</taxon>
        <taxon>Asparagales</taxon>
        <taxon>Orchidaceae</taxon>
        <taxon>Orchidoideae</taxon>
        <taxon>Orchideae</taxon>
        <taxon>Orchidinae</taxon>
        <taxon>Platanthera</taxon>
    </lineage>
</organism>
<dbReference type="GO" id="GO:0099402">
    <property type="term" value="P:plant organ development"/>
    <property type="evidence" value="ECO:0007669"/>
    <property type="project" value="UniProtKB-ARBA"/>
</dbReference>
<evidence type="ECO:0000256" key="1">
    <source>
        <dbReference type="ARBA" id="ARBA00022737"/>
    </source>
</evidence>
<dbReference type="GO" id="GO:0003723">
    <property type="term" value="F:RNA binding"/>
    <property type="evidence" value="ECO:0007669"/>
    <property type="project" value="InterPro"/>
</dbReference>
<dbReference type="SUPFAM" id="SSF48452">
    <property type="entry name" value="TPR-like"/>
    <property type="match status" value="1"/>
</dbReference>
<dbReference type="PANTHER" id="PTHR47926:SF373">
    <property type="entry name" value="TETRATRICOPEPTIDE-LIKE HELICAL DOMAIN SUPERFAMILY, DYW DOMAIN-CONTAINING PROTEIN"/>
    <property type="match status" value="1"/>
</dbReference>
<dbReference type="Pfam" id="PF20431">
    <property type="entry name" value="E_motif"/>
    <property type="match status" value="1"/>
</dbReference>
<reference evidence="3 4" key="1">
    <citation type="journal article" date="2022" name="Nat. Plants">
        <title>Genomes of leafy and leafless Platanthera orchids illuminate the evolution of mycoheterotrophy.</title>
        <authorList>
            <person name="Li M.H."/>
            <person name="Liu K.W."/>
            <person name="Li Z."/>
            <person name="Lu H.C."/>
            <person name="Ye Q.L."/>
            <person name="Zhang D."/>
            <person name="Wang J.Y."/>
            <person name="Li Y.F."/>
            <person name="Zhong Z.M."/>
            <person name="Liu X."/>
            <person name="Yu X."/>
            <person name="Liu D.K."/>
            <person name="Tu X.D."/>
            <person name="Liu B."/>
            <person name="Hao Y."/>
            <person name="Liao X.Y."/>
            <person name="Jiang Y.T."/>
            <person name="Sun W.H."/>
            <person name="Chen J."/>
            <person name="Chen Y.Q."/>
            <person name="Ai Y."/>
            <person name="Zhai J.W."/>
            <person name="Wu S.S."/>
            <person name="Zhou Z."/>
            <person name="Hsiao Y.Y."/>
            <person name="Wu W.L."/>
            <person name="Chen Y.Y."/>
            <person name="Lin Y.F."/>
            <person name="Hsu J.L."/>
            <person name="Li C.Y."/>
            <person name="Wang Z.W."/>
            <person name="Zhao X."/>
            <person name="Zhong W.Y."/>
            <person name="Ma X.K."/>
            <person name="Ma L."/>
            <person name="Huang J."/>
            <person name="Chen G.Z."/>
            <person name="Huang M.Z."/>
            <person name="Huang L."/>
            <person name="Peng D.H."/>
            <person name="Luo Y.B."/>
            <person name="Zou S.Q."/>
            <person name="Chen S.P."/>
            <person name="Lan S."/>
            <person name="Tsai W.C."/>
            <person name="Van de Peer Y."/>
            <person name="Liu Z.J."/>
        </authorList>
    </citation>
    <scope>NUCLEOTIDE SEQUENCE [LARGE SCALE GENOMIC DNA]</scope>
    <source>
        <strain evidence="3">Lor287</strain>
    </source>
</reference>
<feature type="repeat" description="PPR" evidence="2">
    <location>
        <begin position="277"/>
        <end position="311"/>
    </location>
</feature>
<dbReference type="InterPro" id="IPR046960">
    <property type="entry name" value="PPR_At4g14850-like_plant"/>
</dbReference>
<dbReference type="PROSITE" id="PS51375">
    <property type="entry name" value="PPR"/>
    <property type="match status" value="7"/>
</dbReference>
<feature type="repeat" description="PPR" evidence="2">
    <location>
        <begin position="378"/>
        <end position="412"/>
    </location>
</feature>
<dbReference type="Pfam" id="PF13041">
    <property type="entry name" value="PPR_2"/>
    <property type="match status" value="3"/>
</dbReference>
<proteinExistence type="predicted"/>
<accession>A0AAP0C0I5</accession>
<dbReference type="Pfam" id="PF01535">
    <property type="entry name" value="PPR"/>
    <property type="match status" value="5"/>
</dbReference>
<feature type="repeat" description="PPR" evidence="2">
    <location>
        <begin position="122"/>
        <end position="156"/>
    </location>
</feature>
<feature type="repeat" description="PPR" evidence="2">
    <location>
        <begin position="91"/>
        <end position="121"/>
    </location>
</feature>
<dbReference type="GO" id="GO:0009451">
    <property type="term" value="P:RNA modification"/>
    <property type="evidence" value="ECO:0007669"/>
    <property type="project" value="InterPro"/>
</dbReference>
<feature type="repeat" description="PPR" evidence="2">
    <location>
        <begin position="413"/>
        <end position="447"/>
    </location>
</feature>